<name>A0A517Z6N5_9PLAN</name>
<evidence type="ECO:0000256" key="10">
    <source>
        <dbReference type="ARBA" id="ARBA00034923"/>
    </source>
</evidence>
<dbReference type="GO" id="GO:0000725">
    <property type="term" value="P:recombinational repair"/>
    <property type="evidence" value="ECO:0007669"/>
    <property type="project" value="TreeGrafter"/>
</dbReference>
<dbReference type="GO" id="GO:0005829">
    <property type="term" value="C:cytosol"/>
    <property type="evidence" value="ECO:0007669"/>
    <property type="project" value="TreeGrafter"/>
</dbReference>
<dbReference type="KEGG" id="mri:Mal4_24830"/>
<dbReference type="InterPro" id="IPR027417">
    <property type="entry name" value="P-loop_NTPase"/>
</dbReference>
<dbReference type="PROSITE" id="PS51217">
    <property type="entry name" value="UVRD_HELICASE_CTER"/>
    <property type="match status" value="1"/>
</dbReference>
<keyword evidence="3 12" id="KW-0378">Hydrolase</keyword>
<dbReference type="GO" id="GO:0016887">
    <property type="term" value="F:ATP hydrolysis activity"/>
    <property type="evidence" value="ECO:0007669"/>
    <property type="project" value="RHEA"/>
</dbReference>
<dbReference type="GO" id="GO:0043138">
    <property type="term" value="F:3'-5' DNA helicase activity"/>
    <property type="evidence" value="ECO:0007669"/>
    <property type="project" value="UniProtKB-EC"/>
</dbReference>
<dbReference type="SUPFAM" id="SSF52540">
    <property type="entry name" value="P-loop containing nucleoside triphosphate hydrolases"/>
    <property type="match status" value="1"/>
</dbReference>
<dbReference type="Gene3D" id="1.10.486.10">
    <property type="entry name" value="PCRA, domain 4"/>
    <property type="match status" value="1"/>
</dbReference>
<dbReference type="PANTHER" id="PTHR11070:SF2">
    <property type="entry name" value="ATP-DEPENDENT DNA HELICASE SRS2"/>
    <property type="match status" value="1"/>
</dbReference>
<dbReference type="GO" id="GO:0003677">
    <property type="term" value="F:DNA binding"/>
    <property type="evidence" value="ECO:0007669"/>
    <property type="project" value="UniProtKB-KW"/>
</dbReference>
<gene>
    <name evidence="15" type="primary">pcrA_1</name>
    <name evidence="15" type="ORF">Mal4_24830</name>
</gene>
<dbReference type="Gene3D" id="1.10.10.160">
    <property type="match status" value="1"/>
</dbReference>
<keyword evidence="6" id="KW-0238">DNA-binding</keyword>
<sequence length="754" mass="84454">MSPADHLTPSQRAAVECIDGPLLVLAGPGSGKTRVVTHRIAHLVEQGVPPHQILAITFTNKAAGEMADRVGRLLPGARVQVSTFHRFCARLLRRYASVVGLQPNYTILDAADQKQVLRRVINELDLDTVHYSPEKVGYRISTAKNDLRTSEDVQRQYEESIADHWQAVIARVYPAYQRWLLESNSVDFDDLLLHVAMMLVENPELRQELDSRFRYILVDEYQDTNAAQYQIIAALSQEYPNLCVTGDPDQSIYGWRGARIENILRFEREYPDAQVVRLEQNFRSTQAILRSADRLIGHNTQRKAKRLLTDNEEGDAVELLEFTDAHDEADGLARRIRELVESGGATYGDVAVFYRVNALSRQLELALLRHRVPFQVAAGVAFYDRAEIKDALSYLRLIYNPNDRSAFLRVVNTPLRGLGETSQRRLVAWAADNGVNFLEAAARAKEIPRLTKRAIAGFERFARLMGEFSLADAGSVEKLLLTVLDRTGFTRPWEGSLNEQDQQRLANVQELVTAARQFDAVRGDEPDLEAFLEQTSLVNETDSLDPAAGQVTLMTLHAAKGLEFPHVYILGVEEGLLPHERAVRDAGKRELEEERRLLFVGMTRAERRLWLTQTVTREFRGRTLHTIPSTFLAELEYNRVDASAGGDLFPEWQAVPQPAEKKKSLPRNAEGKLDFGGAGKITTAANLLNGSSEAVELPRGFAMGMRVRHPRYGVGTVTEVGGFGARRTVTVRFAEADRVEKFVAAKAPLQPLGT</sequence>
<dbReference type="Pfam" id="PF00580">
    <property type="entry name" value="UvrD-helicase"/>
    <property type="match status" value="1"/>
</dbReference>
<dbReference type="InterPro" id="IPR000212">
    <property type="entry name" value="DNA_helicase_UvrD/REP"/>
</dbReference>
<organism evidence="15 16">
    <name type="scientific">Maioricimonas rarisocia</name>
    <dbReference type="NCBI Taxonomy" id="2528026"/>
    <lineage>
        <taxon>Bacteria</taxon>
        <taxon>Pseudomonadati</taxon>
        <taxon>Planctomycetota</taxon>
        <taxon>Planctomycetia</taxon>
        <taxon>Planctomycetales</taxon>
        <taxon>Planctomycetaceae</taxon>
        <taxon>Maioricimonas</taxon>
    </lineage>
</organism>
<dbReference type="EC" id="5.6.2.4" evidence="9"/>
<evidence type="ECO:0000256" key="7">
    <source>
        <dbReference type="ARBA" id="ARBA00023235"/>
    </source>
</evidence>
<comment type="catalytic activity">
    <reaction evidence="8">
        <text>Couples ATP hydrolysis with the unwinding of duplex DNA by translocating in the 3'-5' direction.</text>
        <dbReference type="EC" id="5.6.2.4"/>
    </reaction>
</comment>
<evidence type="ECO:0000256" key="5">
    <source>
        <dbReference type="ARBA" id="ARBA00022840"/>
    </source>
</evidence>
<keyword evidence="4 12" id="KW-0347">Helicase</keyword>
<comment type="catalytic activity">
    <reaction evidence="11">
        <text>ATP + H2O = ADP + phosphate + H(+)</text>
        <dbReference type="Rhea" id="RHEA:13065"/>
        <dbReference type="ChEBI" id="CHEBI:15377"/>
        <dbReference type="ChEBI" id="CHEBI:15378"/>
        <dbReference type="ChEBI" id="CHEBI:30616"/>
        <dbReference type="ChEBI" id="CHEBI:43474"/>
        <dbReference type="ChEBI" id="CHEBI:456216"/>
        <dbReference type="EC" id="5.6.2.4"/>
    </reaction>
</comment>
<feature type="binding site" evidence="12">
    <location>
        <begin position="26"/>
        <end position="33"/>
    </location>
    <ligand>
        <name>ATP</name>
        <dbReference type="ChEBI" id="CHEBI:30616"/>
    </ligand>
</feature>
<feature type="domain" description="UvrD-like helicase ATP-binding" evidence="13">
    <location>
        <begin position="5"/>
        <end position="285"/>
    </location>
</feature>
<protein>
    <recommendedName>
        <fullName evidence="9">DNA 3'-5' helicase</fullName>
        <ecNumber evidence="9">5.6.2.4</ecNumber>
    </recommendedName>
    <alternativeName>
        <fullName evidence="10">DNA 3'-5' helicase II</fullName>
    </alternativeName>
</protein>
<comment type="similarity">
    <text evidence="1">Belongs to the helicase family. UvrD subfamily.</text>
</comment>
<dbReference type="OrthoDB" id="9810135at2"/>
<dbReference type="RefSeq" id="WP_145369473.1">
    <property type="nucleotide sequence ID" value="NZ_CP036275.1"/>
</dbReference>
<evidence type="ECO:0000256" key="6">
    <source>
        <dbReference type="ARBA" id="ARBA00023125"/>
    </source>
</evidence>
<proteinExistence type="inferred from homology"/>
<evidence type="ECO:0000256" key="2">
    <source>
        <dbReference type="ARBA" id="ARBA00022741"/>
    </source>
</evidence>
<dbReference type="InterPro" id="IPR013986">
    <property type="entry name" value="DExx_box_DNA_helicase_dom_sf"/>
</dbReference>
<evidence type="ECO:0000259" key="14">
    <source>
        <dbReference type="PROSITE" id="PS51217"/>
    </source>
</evidence>
<evidence type="ECO:0000313" key="16">
    <source>
        <dbReference type="Proteomes" id="UP000320496"/>
    </source>
</evidence>
<dbReference type="Pfam" id="PF13361">
    <property type="entry name" value="UvrD_C"/>
    <property type="match status" value="1"/>
</dbReference>
<feature type="domain" description="UvrD-like helicase C-terminal" evidence="14">
    <location>
        <begin position="286"/>
        <end position="561"/>
    </location>
</feature>
<keyword evidence="2 12" id="KW-0547">Nucleotide-binding</keyword>
<keyword evidence="16" id="KW-1185">Reference proteome</keyword>
<evidence type="ECO:0000256" key="8">
    <source>
        <dbReference type="ARBA" id="ARBA00034617"/>
    </source>
</evidence>
<dbReference type="Gene3D" id="3.40.50.300">
    <property type="entry name" value="P-loop containing nucleotide triphosphate hydrolases"/>
    <property type="match status" value="2"/>
</dbReference>
<dbReference type="InterPro" id="IPR014017">
    <property type="entry name" value="DNA_helicase_UvrD-like_C"/>
</dbReference>
<keyword evidence="7" id="KW-0413">Isomerase</keyword>
<dbReference type="CDD" id="cd17932">
    <property type="entry name" value="DEXQc_UvrD"/>
    <property type="match status" value="1"/>
</dbReference>
<evidence type="ECO:0000259" key="13">
    <source>
        <dbReference type="PROSITE" id="PS51198"/>
    </source>
</evidence>
<evidence type="ECO:0000256" key="9">
    <source>
        <dbReference type="ARBA" id="ARBA00034808"/>
    </source>
</evidence>
<reference evidence="15 16" key="1">
    <citation type="submission" date="2019-02" db="EMBL/GenBank/DDBJ databases">
        <title>Deep-cultivation of Planctomycetes and their phenomic and genomic characterization uncovers novel biology.</title>
        <authorList>
            <person name="Wiegand S."/>
            <person name="Jogler M."/>
            <person name="Boedeker C."/>
            <person name="Pinto D."/>
            <person name="Vollmers J."/>
            <person name="Rivas-Marin E."/>
            <person name="Kohn T."/>
            <person name="Peeters S.H."/>
            <person name="Heuer A."/>
            <person name="Rast P."/>
            <person name="Oberbeckmann S."/>
            <person name="Bunk B."/>
            <person name="Jeske O."/>
            <person name="Meyerdierks A."/>
            <person name="Storesund J.E."/>
            <person name="Kallscheuer N."/>
            <person name="Luecker S."/>
            <person name="Lage O.M."/>
            <person name="Pohl T."/>
            <person name="Merkel B.J."/>
            <person name="Hornburger P."/>
            <person name="Mueller R.-W."/>
            <person name="Bruemmer F."/>
            <person name="Labrenz M."/>
            <person name="Spormann A.M."/>
            <person name="Op den Camp H."/>
            <person name="Overmann J."/>
            <person name="Amann R."/>
            <person name="Jetten M.S.M."/>
            <person name="Mascher T."/>
            <person name="Medema M.H."/>
            <person name="Devos D.P."/>
            <person name="Kaster A.-K."/>
            <person name="Ovreas L."/>
            <person name="Rohde M."/>
            <person name="Galperin M.Y."/>
            <person name="Jogler C."/>
        </authorList>
    </citation>
    <scope>NUCLEOTIDE SEQUENCE [LARGE SCALE GENOMIC DNA]</scope>
    <source>
        <strain evidence="15 16">Mal4</strain>
    </source>
</reference>
<dbReference type="InterPro" id="IPR014016">
    <property type="entry name" value="UvrD-like_ATP-bd"/>
</dbReference>
<evidence type="ECO:0000256" key="3">
    <source>
        <dbReference type="ARBA" id="ARBA00022801"/>
    </source>
</evidence>
<evidence type="ECO:0000313" key="15">
    <source>
        <dbReference type="EMBL" id="QDU38160.1"/>
    </source>
</evidence>
<dbReference type="AlphaFoldDB" id="A0A517Z6N5"/>
<accession>A0A517Z6N5</accession>
<dbReference type="GO" id="GO:0005524">
    <property type="term" value="F:ATP binding"/>
    <property type="evidence" value="ECO:0007669"/>
    <property type="project" value="UniProtKB-UniRule"/>
</dbReference>
<keyword evidence="5 12" id="KW-0067">ATP-binding</keyword>
<dbReference type="PANTHER" id="PTHR11070">
    <property type="entry name" value="UVRD / RECB / PCRA DNA HELICASE FAMILY MEMBER"/>
    <property type="match status" value="1"/>
</dbReference>
<dbReference type="EMBL" id="CP036275">
    <property type="protein sequence ID" value="QDU38160.1"/>
    <property type="molecule type" value="Genomic_DNA"/>
</dbReference>
<dbReference type="PROSITE" id="PS51198">
    <property type="entry name" value="UVRD_HELICASE_ATP_BIND"/>
    <property type="match status" value="1"/>
</dbReference>
<evidence type="ECO:0000256" key="12">
    <source>
        <dbReference type="PROSITE-ProRule" id="PRU00560"/>
    </source>
</evidence>
<evidence type="ECO:0000256" key="4">
    <source>
        <dbReference type="ARBA" id="ARBA00022806"/>
    </source>
</evidence>
<dbReference type="Proteomes" id="UP000320496">
    <property type="component" value="Chromosome"/>
</dbReference>
<evidence type="ECO:0000256" key="11">
    <source>
        <dbReference type="ARBA" id="ARBA00048988"/>
    </source>
</evidence>
<evidence type="ECO:0000256" key="1">
    <source>
        <dbReference type="ARBA" id="ARBA00009922"/>
    </source>
</evidence>
<dbReference type="GO" id="GO:0033202">
    <property type="term" value="C:DNA helicase complex"/>
    <property type="evidence" value="ECO:0007669"/>
    <property type="project" value="TreeGrafter"/>
</dbReference>
<dbReference type="FunFam" id="1.10.486.10:FF:000003">
    <property type="entry name" value="ATP-dependent DNA helicase"/>
    <property type="match status" value="1"/>
</dbReference>